<gene>
    <name evidence="2" type="ordered locus">Mtc_0488</name>
</gene>
<dbReference type="SUPFAM" id="SSF103196">
    <property type="entry name" value="Roadblock/LC7 domain"/>
    <property type="match status" value="1"/>
</dbReference>
<evidence type="ECO:0000259" key="1">
    <source>
        <dbReference type="SMART" id="SM00960"/>
    </source>
</evidence>
<dbReference type="STRING" id="1041930.Mtc_0488"/>
<proteinExistence type="predicted"/>
<dbReference type="SMART" id="SM00960">
    <property type="entry name" value="Robl_LC7"/>
    <property type="match status" value="1"/>
</dbReference>
<dbReference type="InterPro" id="IPR004942">
    <property type="entry name" value="Roadblock/LAMTOR2_dom"/>
</dbReference>
<reference evidence="2 3" key="1">
    <citation type="journal article" date="2012" name="J. Bacteriol.">
        <title>Complete genome sequence of a thermophilic methanogen, Methanocella conradii HZ254, isolated from Chinese rice field soil.</title>
        <authorList>
            <person name="Lu Z."/>
            <person name="Lu Y."/>
        </authorList>
    </citation>
    <scope>NUCLEOTIDE SEQUENCE [LARGE SCALE GENOMIC DNA]</scope>
    <source>
        <strain evidence="3">DSM 24694 / JCM 17849 / CGMCC 1.5162 / HZ254</strain>
    </source>
</reference>
<dbReference type="Pfam" id="PF03259">
    <property type="entry name" value="Robl_LC7"/>
    <property type="match status" value="1"/>
</dbReference>
<dbReference type="EMBL" id="CP003243">
    <property type="protein sequence ID" value="AFC99253.1"/>
    <property type="molecule type" value="Genomic_DNA"/>
</dbReference>
<name>H8I556_METCZ</name>
<dbReference type="RefSeq" id="WP_014405092.1">
    <property type="nucleotide sequence ID" value="NC_017034.1"/>
</dbReference>
<dbReference type="Gene3D" id="3.30.450.30">
    <property type="entry name" value="Dynein light chain 2a, cytoplasmic"/>
    <property type="match status" value="1"/>
</dbReference>
<accession>H8I556</accession>
<dbReference type="AlphaFoldDB" id="H8I556"/>
<dbReference type="KEGG" id="mez:Mtc_0488"/>
<dbReference type="Proteomes" id="UP000005233">
    <property type="component" value="Chromosome"/>
</dbReference>
<keyword evidence="3" id="KW-1185">Reference proteome</keyword>
<feature type="domain" description="Roadblock/LAMTOR2" evidence="1">
    <location>
        <begin position="17"/>
        <end position="105"/>
    </location>
</feature>
<dbReference type="GeneID" id="11970372"/>
<dbReference type="HOGENOM" id="CLU_1922786_0_0_2"/>
<dbReference type="eggNOG" id="arCOG02603">
    <property type="taxonomic scope" value="Archaea"/>
</dbReference>
<evidence type="ECO:0000313" key="3">
    <source>
        <dbReference type="Proteomes" id="UP000005233"/>
    </source>
</evidence>
<organism evidence="2 3">
    <name type="scientific">Methanocella conradii (strain DSM 24694 / JCM 17849 / CGMCC 1.5162 / HZ254)</name>
    <dbReference type="NCBI Taxonomy" id="1041930"/>
    <lineage>
        <taxon>Archaea</taxon>
        <taxon>Methanobacteriati</taxon>
        <taxon>Methanobacteriota</taxon>
        <taxon>Stenosarchaea group</taxon>
        <taxon>Methanomicrobia</taxon>
        <taxon>Methanocellales</taxon>
        <taxon>Methanocellaceae</taxon>
        <taxon>Methanocella</taxon>
    </lineage>
</organism>
<protein>
    <submittedName>
        <fullName evidence="2">Distant relative of homeotic protein bithoraxoid</fullName>
    </submittedName>
</protein>
<evidence type="ECO:0000313" key="2">
    <source>
        <dbReference type="EMBL" id="AFC99253.1"/>
    </source>
</evidence>
<sequence>MDMHKEAAISGEKVELLKAALSKLRSLGIEKSAVISRDGTMLAADVPPGEEHKIYAAMYAAMLGSAEGAASELRLGVPKRVVMDVGKKKVIVEGAGPMALIVALVGSAAQYQKAAPDIDRAASEVKAIMAK</sequence>